<dbReference type="InParanoid" id="A0A317XHN9"/>
<dbReference type="GO" id="GO:1990519">
    <property type="term" value="P:pyrimidine nucleotide import into mitochondrion"/>
    <property type="evidence" value="ECO:0007669"/>
    <property type="project" value="TreeGrafter"/>
</dbReference>
<dbReference type="Proteomes" id="UP000246740">
    <property type="component" value="Unassembled WGS sequence"/>
</dbReference>
<protein>
    <recommendedName>
        <fullName evidence="14">Mitochondrial carrier</fullName>
    </recommendedName>
</protein>
<feature type="compositionally biased region" description="Low complexity" evidence="11">
    <location>
        <begin position="72"/>
        <end position="81"/>
    </location>
</feature>
<feature type="region of interest" description="Disordered" evidence="11">
    <location>
        <begin position="64"/>
        <end position="92"/>
    </location>
</feature>
<dbReference type="STRING" id="1882483.A0A317XHN9"/>
<keyword evidence="8 9" id="KW-0472">Membrane</keyword>
<evidence type="ECO:0000256" key="8">
    <source>
        <dbReference type="ARBA" id="ARBA00023136"/>
    </source>
</evidence>
<evidence type="ECO:0000313" key="13">
    <source>
        <dbReference type="Proteomes" id="UP000246740"/>
    </source>
</evidence>
<feature type="non-terminal residue" evidence="12">
    <location>
        <position position="126"/>
    </location>
</feature>
<evidence type="ECO:0000256" key="1">
    <source>
        <dbReference type="ARBA" id="ARBA00004448"/>
    </source>
</evidence>
<dbReference type="EMBL" id="KZ819203">
    <property type="protein sequence ID" value="PWY97665.1"/>
    <property type="molecule type" value="Genomic_DNA"/>
</dbReference>
<comment type="similarity">
    <text evidence="10">Belongs to the mitochondrial carrier (TC 2.A.29) family.</text>
</comment>
<evidence type="ECO:0000256" key="6">
    <source>
        <dbReference type="ARBA" id="ARBA00022989"/>
    </source>
</evidence>
<organism evidence="12 13">
    <name type="scientific">Testicularia cyperi</name>
    <dbReference type="NCBI Taxonomy" id="1882483"/>
    <lineage>
        <taxon>Eukaryota</taxon>
        <taxon>Fungi</taxon>
        <taxon>Dikarya</taxon>
        <taxon>Basidiomycota</taxon>
        <taxon>Ustilaginomycotina</taxon>
        <taxon>Ustilaginomycetes</taxon>
        <taxon>Ustilaginales</taxon>
        <taxon>Anthracoideaceae</taxon>
        <taxon>Testicularia</taxon>
    </lineage>
</organism>
<dbReference type="GO" id="GO:0005743">
    <property type="term" value="C:mitochondrial inner membrane"/>
    <property type="evidence" value="ECO:0007669"/>
    <property type="project" value="UniProtKB-SubCell"/>
</dbReference>
<evidence type="ECO:0000256" key="10">
    <source>
        <dbReference type="RuleBase" id="RU000488"/>
    </source>
</evidence>
<dbReference type="OrthoDB" id="269120at2759"/>
<dbReference type="InterPro" id="IPR018108">
    <property type="entry name" value="MCP_transmembrane"/>
</dbReference>
<dbReference type="Gene3D" id="1.50.40.10">
    <property type="entry name" value="Mitochondrial carrier domain"/>
    <property type="match status" value="1"/>
</dbReference>
<dbReference type="Pfam" id="PF00153">
    <property type="entry name" value="Mito_carr"/>
    <property type="match status" value="1"/>
</dbReference>
<evidence type="ECO:0000256" key="11">
    <source>
        <dbReference type="SAM" id="MobiDB-lite"/>
    </source>
</evidence>
<keyword evidence="2 10" id="KW-0813">Transport</keyword>
<dbReference type="InterPro" id="IPR049562">
    <property type="entry name" value="SLC25A33/36-like"/>
</dbReference>
<evidence type="ECO:0000256" key="7">
    <source>
        <dbReference type="ARBA" id="ARBA00023128"/>
    </source>
</evidence>
<keyword evidence="3 9" id="KW-0812">Transmembrane</keyword>
<feature type="region of interest" description="Disordered" evidence="11">
    <location>
        <begin position="1"/>
        <end position="38"/>
    </location>
</feature>
<feature type="repeat" description="Solcar" evidence="9">
    <location>
        <begin position="93"/>
        <end position="126"/>
    </location>
</feature>
<keyword evidence="6" id="KW-1133">Transmembrane helix</keyword>
<dbReference type="PROSITE" id="PS50920">
    <property type="entry name" value="SOLCAR"/>
    <property type="match status" value="1"/>
</dbReference>
<accession>A0A317XHN9</accession>
<sequence length="126" mass="13222">MPYPGTASPGEGETETISPVMPTSQGSSPSTSTTTYQQPVRSIQQLQRLAENGDAGAQVDLRVQEMQQQHLPSTSMSTSTSPQPPSSKKLVPPKGWLHFVAGGAGGMCGAIITSPLDVVKTRLQSD</sequence>
<evidence type="ECO:0000313" key="12">
    <source>
        <dbReference type="EMBL" id="PWY97665.1"/>
    </source>
</evidence>
<keyword evidence="13" id="KW-1185">Reference proteome</keyword>
<evidence type="ECO:0000256" key="5">
    <source>
        <dbReference type="ARBA" id="ARBA00022792"/>
    </source>
</evidence>
<dbReference type="PANTHER" id="PTHR45829">
    <property type="entry name" value="MITOCHONDRIAL CARRIER PROTEIN RIM2"/>
    <property type="match status" value="1"/>
</dbReference>
<gene>
    <name evidence="12" type="ORF">BCV70DRAFT_219238</name>
</gene>
<proteinExistence type="inferred from homology"/>
<evidence type="ECO:0000256" key="2">
    <source>
        <dbReference type="ARBA" id="ARBA00022448"/>
    </source>
</evidence>
<evidence type="ECO:0000256" key="3">
    <source>
        <dbReference type="ARBA" id="ARBA00022692"/>
    </source>
</evidence>
<feature type="compositionally biased region" description="Low complexity" evidence="11">
    <location>
        <begin position="22"/>
        <end position="38"/>
    </location>
</feature>
<dbReference type="AlphaFoldDB" id="A0A317XHN9"/>
<evidence type="ECO:0008006" key="14">
    <source>
        <dbReference type="Google" id="ProtNLM"/>
    </source>
</evidence>
<keyword evidence="7" id="KW-0496">Mitochondrion</keyword>
<reference evidence="12 13" key="1">
    <citation type="journal article" date="2018" name="Mol. Biol. Evol.">
        <title>Broad Genomic Sampling Reveals a Smut Pathogenic Ancestry of the Fungal Clade Ustilaginomycotina.</title>
        <authorList>
            <person name="Kijpornyongpan T."/>
            <person name="Mondo S.J."/>
            <person name="Barry K."/>
            <person name="Sandor L."/>
            <person name="Lee J."/>
            <person name="Lipzen A."/>
            <person name="Pangilinan J."/>
            <person name="LaButti K."/>
            <person name="Hainaut M."/>
            <person name="Henrissat B."/>
            <person name="Grigoriev I.V."/>
            <person name="Spatafora J.W."/>
            <person name="Aime M.C."/>
        </authorList>
    </citation>
    <scope>NUCLEOTIDE SEQUENCE [LARGE SCALE GENOMIC DNA]</scope>
    <source>
        <strain evidence="12 13">MCA 3645</strain>
    </source>
</reference>
<dbReference type="InterPro" id="IPR023395">
    <property type="entry name" value="MCP_dom_sf"/>
</dbReference>
<evidence type="ECO:0000256" key="9">
    <source>
        <dbReference type="PROSITE-ProRule" id="PRU00282"/>
    </source>
</evidence>
<dbReference type="PANTHER" id="PTHR45829:SF4">
    <property type="entry name" value="MITOCHONDRIAL CARRIER PROTEIN RIM2"/>
    <property type="match status" value="1"/>
</dbReference>
<comment type="subcellular location">
    <subcellularLocation>
        <location evidence="1">Mitochondrion inner membrane</location>
        <topology evidence="1">Multi-pass membrane protein</topology>
    </subcellularLocation>
</comment>
<keyword evidence="5" id="KW-0999">Mitochondrion inner membrane</keyword>
<evidence type="ECO:0000256" key="4">
    <source>
        <dbReference type="ARBA" id="ARBA00022737"/>
    </source>
</evidence>
<keyword evidence="4" id="KW-0677">Repeat</keyword>
<dbReference type="SUPFAM" id="SSF103506">
    <property type="entry name" value="Mitochondrial carrier"/>
    <property type="match status" value="1"/>
</dbReference>
<name>A0A317XHN9_9BASI</name>
<dbReference type="GO" id="GO:0015218">
    <property type="term" value="F:pyrimidine nucleotide transmembrane transporter activity"/>
    <property type="evidence" value="ECO:0007669"/>
    <property type="project" value="InterPro"/>
</dbReference>